<dbReference type="PROSITE" id="PS01058">
    <property type="entry name" value="SAICAR_SYNTHETASE_2"/>
    <property type="match status" value="1"/>
</dbReference>
<feature type="compositionally biased region" description="Basic and acidic residues" evidence="12">
    <location>
        <begin position="311"/>
        <end position="324"/>
    </location>
</feature>
<organism evidence="14 15">
    <name type="scientific">Amycolatopsis rifamycinica</name>
    <dbReference type="NCBI Taxonomy" id="287986"/>
    <lineage>
        <taxon>Bacteria</taxon>
        <taxon>Bacillati</taxon>
        <taxon>Actinomycetota</taxon>
        <taxon>Actinomycetes</taxon>
        <taxon>Pseudonocardiales</taxon>
        <taxon>Pseudonocardiaceae</taxon>
        <taxon>Amycolatopsis</taxon>
    </lineage>
</organism>
<dbReference type="Proteomes" id="UP000027345">
    <property type="component" value="Unassembled WGS sequence"/>
</dbReference>
<evidence type="ECO:0000256" key="7">
    <source>
        <dbReference type="ARBA" id="ARBA00022755"/>
    </source>
</evidence>
<gene>
    <name evidence="11" type="primary">purC</name>
    <name evidence="14" type="ORF">DV20_01745</name>
</gene>
<dbReference type="EMBL" id="JMQI01000003">
    <property type="protein sequence ID" value="KDN23805.1"/>
    <property type="molecule type" value="Genomic_DNA"/>
</dbReference>
<dbReference type="HAMAP" id="MF_00137">
    <property type="entry name" value="SAICAR_synth"/>
    <property type="match status" value="1"/>
</dbReference>
<sequence length="334" mass="36451">MTPLPALERLAAGKVRDLYAVGDDHLLIVASDRISAFERVFPTSVPEKGRVLTAMSVFWFRELADVLPNHLVACDGPGVPASVRGRALLVERLDMLPVEAVVRGYLTGRGYADYRRWGAVCGLALPPGLAESARLPEPIFTPSTKARPGEKDENIDFGTCVSVLGRALAEEVREASLELYRRGAARAAEQGLLLADTKFEFGIGAGGGLVLADELLTPDSARYWLADGHQPGVPQPSFDKQHVRDWLVDPASGWDCVSPLPPLPPEVVTATRDRYLEAYRRITGLSLADWLRDPADLRQPASRLGQCGGAGDRRDPHREQDVHRPCRSAALQPR</sequence>
<evidence type="ECO:0000256" key="3">
    <source>
        <dbReference type="ARBA" id="ARBA00012217"/>
    </source>
</evidence>
<evidence type="ECO:0000256" key="12">
    <source>
        <dbReference type="SAM" id="MobiDB-lite"/>
    </source>
</evidence>
<dbReference type="OrthoDB" id="9801549at2"/>
<dbReference type="NCBIfam" id="NF010568">
    <property type="entry name" value="PRK13961.1"/>
    <property type="match status" value="1"/>
</dbReference>
<evidence type="ECO:0000256" key="4">
    <source>
        <dbReference type="ARBA" id="ARBA00016460"/>
    </source>
</evidence>
<dbReference type="PANTHER" id="PTHR43700:SF1">
    <property type="entry name" value="PHOSPHORIBOSYLAMINOIMIDAZOLE-SUCCINOCARBOXAMIDE SYNTHASE"/>
    <property type="match status" value="1"/>
</dbReference>
<dbReference type="RefSeq" id="WP_043775756.1">
    <property type="nucleotide sequence ID" value="NZ_JMQI01000003.1"/>
</dbReference>
<keyword evidence="7 11" id="KW-0658">Purine biosynthesis</keyword>
<dbReference type="Gene3D" id="3.30.200.20">
    <property type="entry name" value="Phosphorylase Kinase, domain 1"/>
    <property type="match status" value="1"/>
</dbReference>
<feature type="region of interest" description="Disordered" evidence="12">
    <location>
        <begin position="299"/>
        <end position="334"/>
    </location>
</feature>
<evidence type="ECO:0000313" key="15">
    <source>
        <dbReference type="Proteomes" id="UP000027345"/>
    </source>
</evidence>
<reference evidence="14 15" key="1">
    <citation type="submission" date="2014-05" db="EMBL/GenBank/DDBJ databases">
        <title>Draft genome sequence of Amycolatopsis rifamycinica DSM 46095.</title>
        <authorList>
            <person name="Lal R."/>
            <person name="Saxena A."/>
            <person name="Kumari R."/>
            <person name="Mukherjee U."/>
            <person name="Singh P."/>
            <person name="Sangwan N."/>
            <person name="Mahato N.K."/>
        </authorList>
    </citation>
    <scope>NUCLEOTIDE SEQUENCE [LARGE SCALE GENOMIC DNA]</scope>
    <source>
        <strain evidence="14 15">DSM 46095</strain>
    </source>
</reference>
<dbReference type="STRING" id="287986.DV20_01745"/>
<evidence type="ECO:0000256" key="9">
    <source>
        <dbReference type="ARBA" id="ARBA00030409"/>
    </source>
</evidence>
<name>A0A066U9N9_9PSEU</name>
<dbReference type="Gene3D" id="3.30.470.20">
    <property type="entry name" value="ATP-grasp fold, B domain"/>
    <property type="match status" value="1"/>
</dbReference>
<dbReference type="GO" id="GO:0005524">
    <property type="term" value="F:ATP binding"/>
    <property type="evidence" value="ECO:0007669"/>
    <property type="project" value="UniProtKB-KW"/>
</dbReference>
<dbReference type="GO" id="GO:0005737">
    <property type="term" value="C:cytoplasm"/>
    <property type="evidence" value="ECO:0007669"/>
    <property type="project" value="TreeGrafter"/>
</dbReference>
<keyword evidence="6 11" id="KW-0547">Nucleotide-binding</keyword>
<dbReference type="AlphaFoldDB" id="A0A066U9N9"/>
<evidence type="ECO:0000256" key="8">
    <source>
        <dbReference type="ARBA" id="ARBA00022840"/>
    </source>
</evidence>
<accession>A0A066U9N9</accession>
<evidence type="ECO:0000259" key="13">
    <source>
        <dbReference type="Pfam" id="PF01259"/>
    </source>
</evidence>
<evidence type="ECO:0000313" key="14">
    <source>
        <dbReference type="EMBL" id="KDN23805.1"/>
    </source>
</evidence>
<keyword evidence="8 11" id="KW-0067">ATP-binding</keyword>
<dbReference type="CDD" id="cd01414">
    <property type="entry name" value="SAICAR_synt_Sc"/>
    <property type="match status" value="1"/>
</dbReference>
<dbReference type="Pfam" id="PF01259">
    <property type="entry name" value="SAICAR_synt"/>
    <property type="match status" value="1"/>
</dbReference>
<keyword evidence="5 11" id="KW-0436">Ligase</keyword>
<comment type="catalytic activity">
    <reaction evidence="10 11">
        <text>5-amino-1-(5-phospho-D-ribosyl)imidazole-4-carboxylate + L-aspartate + ATP = (2S)-2-[5-amino-1-(5-phospho-beta-D-ribosyl)imidazole-4-carboxamido]succinate + ADP + phosphate + 2 H(+)</text>
        <dbReference type="Rhea" id="RHEA:22628"/>
        <dbReference type="ChEBI" id="CHEBI:15378"/>
        <dbReference type="ChEBI" id="CHEBI:29991"/>
        <dbReference type="ChEBI" id="CHEBI:30616"/>
        <dbReference type="ChEBI" id="CHEBI:43474"/>
        <dbReference type="ChEBI" id="CHEBI:58443"/>
        <dbReference type="ChEBI" id="CHEBI:77657"/>
        <dbReference type="ChEBI" id="CHEBI:456216"/>
        <dbReference type="EC" id="6.3.2.6"/>
    </reaction>
</comment>
<keyword evidence="15" id="KW-1185">Reference proteome</keyword>
<protein>
    <recommendedName>
        <fullName evidence="4 11">Phosphoribosylaminoimidazole-succinocarboxamide synthase</fullName>
        <ecNumber evidence="3 11">6.3.2.6</ecNumber>
    </recommendedName>
    <alternativeName>
        <fullName evidence="9 11">SAICAR synthetase</fullName>
    </alternativeName>
</protein>
<dbReference type="EC" id="6.3.2.6" evidence="3 11"/>
<dbReference type="GO" id="GO:0004639">
    <property type="term" value="F:phosphoribosylaminoimidazolesuccinocarboxamide synthase activity"/>
    <property type="evidence" value="ECO:0007669"/>
    <property type="project" value="UniProtKB-UniRule"/>
</dbReference>
<dbReference type="eggNOG" id="COG0152">
    <property type="taxonomic scope" value="Bacteria"/>
</dbReference>
<dbReference type="InterPro" id="IPR028923">
    <property type="entry name" value="SAICAR_synt/ADE2_N"/>
</dbReference>
<evidence type="ECO:0000256" key="2">
    <source>
        <dbReference type="ARBA" id="ARBA00010190"/>
    </source>
</evidence>
<dbReference type="InterPro" id="IPR018236">
    <property type="entry name" value="SAICAR_synthetase_CS"/>
</dbReference>
<dbReference type="NCBIfam" id="TIGR00081">
    <property type="entry name" value="purC"/>
    <property type="match status" value="1"/>
</dbReference>
<dbReference type="SUPFAM" id="SSF56104">
    <property type="entry name" value="SAICAR synthase-like"/>
    <property type="match status" value="1"/>
</dbReference>
<evidence type="ECO:0000256" key="5">
    <source>
        <dbReference type="ARBA" id="ARBA00022598"/>
    </source>
</evidence>
<dbReference type="UniPathway" id="UPA00074">
    <property type="reaction ID" value="UER00131"/>
</dbReference>
<evidence type="ECO:0000256" key="10">
    <source>
        <dbReference type="ARBA" id="ARBA00048475"/>
    </source>
</evidence>
<comment type="similarity">
    <text evidence="2 11">Belongs to the SAICAR synthetase family.</text>
</comment>
<proteinExistence type="inferred from homology"/>
<evidence type="ECO:0000256" key="11">
    <source>
        <dbReference type="HAMAP-Rule" id="MF_00137"/>
    </source>
</evidence>
<comment type="pathway">
    <text evidence="1 11">Purine metabolism; IMP biosynthesis via de novo pathway; 5-amino-1-(5-phospho-D-ribosyl)imidazole-4-carboxamide from 5-amino-1-(5-phospho-D-ribosyl)imidazole-4-carboxylate: step 1/2.</text>
</comment>
<dbReference type="GO" id="GO:0006189">
    <property type="term" value="P:'de novo' IMP biosynthetic process"/>
    <property type="evidence" value="ECO:0007669"/>
    <property type="project" value="UniProtKB-UniRule"/>
</dbReference>
<comment type="caution">
    <text evidence="14">The sequence shown here is derived from an EMBL/GenBank/DDBJ whole genome shotgun (WGS) entry which is preliminary data.</text>
</comment>
<feature type="domain" description="SAICAR synthetase/ADE2 N-terminal" evidence="13">
    <location>
        <begin position="10"/>
        <end position="257"/>
    </location>
</feature>
<dbReference type="PANTHER" id="PTHR43700">
    <property type="entry name" value="PHOSPHORIBOSYLAMINOIMIDAZOLE-SUCCINOCARBOXAMIDE SYNTHASE"/>
    <property type="match status" value="1"/>
</dbReference>
<evidence type="ECO:0000256" key="1">
    <source>
        <dbReference type="ARBA" id="ARBA00004672"/>
    </source>
</evidence>
<evidence type="ECO:0000256" key="6">
    <source>
        <dbReference type="ARBA" id="ARBA00022741"/>
    </source>
</evidence>
<dbReference type="InterPro" id="IPR001636">
    <property type="entry name" value="SAICAR_synth"/>
</dbReference>